<dbReference type="NCBIfam" id="TIGR01353">
    <property type="entry name" value="dGTP_triPase"/>
    <property type="match status" value="1"/>
</dbReference>
<dbReference type="InterPro" id="IPR050135">
    <property type="entry name" value="dGTPase-like"/>
</dbReference>
<evidence type="ECO:0000259" key="3">
    <source>
        <dbReference type="PROSITE" id="PS51831"/>
    </source>
</evidence>
<evidence type="ECO:0000313" key="4">
    <source>
        <dbReference type="EMBL" id="SEN36135.1"/>
    </source>
</evidence>
<dbReference type="RefSeq" id="WP_089969356.1">
    <property type="nucleotide sequence ID" value="NZ_FOCQ01000009.1"/>
</dbReference>
<dbReference type="GO" id="GO:0008832">
    <property type="term" value="F:dGTPase activity"/>
    <property type="evidence" value="ECO:0007669"/>
    <property type="project" value="TreeGrafter"/>
</dbReference>
<reference evidence="4 5" key="1">
    <citation type="submission" date="2016-10" db="EMBL/GenBank/DDBJ databases">
        <authorList>
            <person name="de Groot N.N."/>
        </authorList>
    </citation>
    <scope>NUCLEOTIDE SEQUENCE [LARGE SCALE GENOMIC DNA]</scope>
    <source>
        <strain evidence="4 5">DSM 46701</strain>
    </source>
</reference>
<keyword evidence="1 2" id="KW-0378">Hydrolase</keyword>
<dbReference type="CDD" id="cd00077">
    <property type="entry name" value="HDc"/>
    <property type="match status" value="1"/>
</dbReference>
<dbReference type="GO" id="GO:0006203">
    <property type="term" value="P:dGTP catabolic process"/>
    <property type="evidence" value="ECO:0007669"/>
    <property type="project" value="TreeGrafter"/>
</dbReference>
<dbReference type="Pfam" id="PF13286">
    <property type="entry name" value="HD_assoc"/>
    <property type="match status" value="1"/>
</dbReference>
<dbReference type="InterPro" id="IPR026875">
    <property type="entry name" value="PHydrolase_assoc_dom"/>
</dbReference>
<dbReference type="NCBIfam" id="NF041026">
    <property type="entry name" value="antiphage_dGTPase"/>
    <property type="match status" value="1"/>
</dbReference>
<comment type="similarity">
    <text evidence="2">Belongs to the dGTPase family. Type 2 subfamily.</text>
</comment>
<dbReference type="SMART" id="SM00471">
    <property type="entry name" value="HDc"/>
    <property type="match status" value="1"/>
</dbReference>
<protein>
    <recommendedName>
        <fullName evidence="2">Deoxyguanosinetriphosphate triphosphohydrolase-like protein</fullName>
    </recommendedName>
</protein>
<dbReference type="OrthoDB" id="9803619at2"/>
<dbReference type="NCBIfam" id="NF003701">
    <property type="entry name" value="PRK05318.1"/>
    <property type="match status" value="1"/>
</dbReference>
<feature type="domain" description="HD" evidence="3">
    <location>
        <begin position="69"/>
        <end position="252"/>
    </location>
</feature>
<dbReference type="PROSITE" id="PS51831">
    <property type="entry name" value="HD"/>
    <property type="match status" value="1"/>
</dbReference>
<dbReference type="PANTHER" id="PTHR11373:SF40">
    <property type="entry name" value="DEOXYGUANOSINETRIPHOSPHATE TRIPHOSPHOHYDROLASE-LIKE PROTEIN 2"/>
    <property type="match status" value="1"/>
</dbReference>
<evidence type="ECO:0000256" key="2">
    <source>
        <dbReference type="HAMAP-Rule" id="MF_01212"/>
    </source>
</evidence>
<sequence>MLITRASKNHLYLPPDYERRKPSGAVNVTDARDPFEKDYGRIIHSAAFRRLQSKTQVLGLDVSDFHRTRLTHSMEVAQIARGIVIHLNAHHPVFREDYALDASLIEAAALAHDLGHPPFGHRGEEALHKCMQHYGGFEGNAHTFRILTRLEGDKTYGLNLTRALLLSIMKYPILLDDAVNPRQYEVQGKVHPPKASAFACDREAFTWTLAVFDEKERAFLTRTVNPVHQHKQTLNKTLECSIIELADDIAYGTHDVEDSINLKLIRIEQLKELMVPFQREDSYPELRMACKELDRLNPESDQLKYRLKKIFSAIISTLITHLQVRETKEAFSSPRLKYTVLLPPDLRRLLDQLKQWVADKVIDSQKVQTVAWKGTHIIEQLFEAFMNESKLLPENDRLKWKSAMTDEEKARIVCDYIAGMTDSFAMKMYARLYGHSRNFFDY</sequence>
<evidence type="ECO:0000256" key="1">
    <source>
        <dbReference type="ARBA" id="ARBA00022801"/>
    </source>
</evidence>
<name>A0A1H8FX81_9BACL</name>
<dbReference type="InterPro" id="IPR023023">
    <property type="entry name" value="dNTPase_2"/>
</dbReference>
<gene>
    <name evidence="4" type="ORF">SAMN05444955_109117</name>
</gene>
<dbReference type="Proteomes" id="UP000199695">
    <property type="component" value="Unassembled WGS sequence"/>
</dbReference>
<dbReference type="InterPro" id="IPR003607">
    <property type="entry name" value="HD/PDEase_dom"/>
</dbReference>
<dbReference type="STRING" id="1173111.SAMN05444955_109117"/>
<evidence type="ECO:0000313" key="5">
    <source>
        <dbReference type="Proteomes" id="UP000199695"/>
    </source>
</evidence>
<dbReference type="InterPro" id="IPR006261">
    <property type="entry name" value="dGTPase"/>
</dbReference>
<organism evidence="4 5">
    <name type="scientific">Lihuaxuella thermophila</name>
    <dbReference type="NCBI Taxonomy" id="1173111"/>
    <lineage>
        <taxon>Bacteria</taxon>
        <taxon>Bacillati</taxon>
        <taxon>Bacillota</taxon>
        <taxon>Bacilli</taxon>
        <taxon>Bacillales</taxon>
        <taxon>Thermoactinomycetaceae</taxon>
        <taxon>Lihuaxuella</taxon>
    </lineage>
</organism>
<dbReference type="Gene3D" id="1.10.3210.10">
    <property type="entry name" value="Hypothetical protein af1432"/>
    <property type="match status" value="1"/>
</dbReference>
<dbReference type="SUPFAM" id="SSF109604">
    <property type="entry name" value="HD-domain/PDEase-like"/>
    <property type="match status" value="1"/>
</dbReference>
<accession>A0A1H8FX81</accession>
<dbReference type="Pfam" id="PF01966">
    <property type="entry name" value="HD"/>
    <property type="match status" value="1"/>
</dbReference>
<proteinExistence type="inferred from homology"/>
<keyword evidence="5" id="KW-1185">Reference proteome</keyword>
<dbReference type="PANTHER" id="PTHR11373">
    <property type="entry name" value="DEOXYNUCLEOSIDE TRIPHOSPHATE TRIPHOSPHOHYDROLASE"/>
    <property type="match status" value="1"/>
</dbReference>
<dbReference type="EMBL" id="FOCQ01000009">
    <property type="protein sequence ID" value="SEN36135.1"/>
    <property type="molecule type" value="Genomic_DNA"/>
</dbReference>
<dbReference type="InterPro" id="IPR006674">
    <property type="entry name" value="HD_domain"/>
</dbReference>
<dbReference type="AlphaFoldDB" id="A0A1H8FX81"/>
<dbReference type="HAMAP" id="MF_01212">
    <property type="entry name" value="dGTPase_type2"/>
    <property type="match status" value="1"/>
</dbReference>